<evidence type="ECO:0000256" key="3">
    <source>
        <dbReference type="SAM" id="SignalP"/>
    </source>
</evidence>
<dbReference type="CDD" id="cd13589">
    <property type="entry name" value="PBP2_polyamine_RpCGA009"/>
    <property type="match status" value="1"/>
</dbReference>
<reference evidence="4 5" key="1">
    <citation type="submission" date="2016-11" db="EMBL/GenBank/DDBJ databases">
        <authorList>
            <person name="Jaros S."/>
            <person name="Januszkiewicz K."/>
            <person name="Wedrychowicz H."/>
        </authorList>
    </citation>
    <scope>NUCLEOTIDE SEQUENCE [LARGE SCALE GENOMIC DNA]</scope>
    <source>
        <strain evidence="4 5">GAS242</strain>
    </source>
</reference>
<evidence type="ECO:0000313" key="5">
    <source>
        <dbReference type="Proteomes" id="UP000190675"/>
    </source>
</evidence>
<feature type="signal peptide" evidence="3">
    <location>
        <begin position="1"/>
        <end position="25"/>
    </location>
</feature>
<dbReference type="PANTHER" id="PTHR30222:SF2">
    <property type="entry name" value="ABC TRANSPORTER SUBSTRATE-BINDING PROTEIN"/>
    <property type="match status" value="1"/>
</dbReference>
<name>A0A1M5MNK1_9BRAD</name>
<sequence>MSTTATRIHLLAFCGWLLAASAASARDLTVVAWGGNTQDAQRQIYFQAFSKSIGKAVLEESWDGGIGVLQAKVKAGSPNWDVVQVEADELALGCDDGLFEKIDWTSIGPKTDFIKSAVSDCGVGAFVWSTAIAYDGAKLPQGPQSWADFWDVAKFPGKRALRKGPKYTLEFALMADGVAPEKVYEVLSTPEGVARAFAKLDKLRPNLIWWESGAQPLQLLASGEVVMTAAYNGRITGINRTEGRKFKVVWPGSIYAVDSWVILKGAENRTLGEKFIAFASQPDNLAKLPRFVAYGLPRPAAMEQVPAELQADTPTAPENLKGSIPLNVEFWIDNSESLTARFNAWLSK</sequence>
<dbReference type="Proteomes" id="UP000190675">
    <property type="component" value="Chromosome I"/>
</dbReference>
<dbReference type="OrthoDB" id="9815444at2"/>
<evidence type="ECO:0000256" key="2">
    <source>
        <dbReference type="ARBA" id="ARBA00022764"/>
    </source>
</evidence>
<dbReference type="PANTHER" id="PTHR30222">
    <property type="entry name" value="SPERMIDINE/PUTRESCINE-BINDING PERIPLASMIC PROTEIN"/>
    <property type="match status" value="1"/>
</dbReference>
<keyword evidence="1 3" id="KW-0732">Signal</keyword>
<gene>
    <name evidence="4" type="ORF">SAMN05444169_4140</name>
</gene>
<feature type="chain" id="PRO_5012386757" evidence="3">
    <location>
        <begin position="26"/>
        <end position="348"/>
    </location>
</feature>
<proteinExistence type="predicted"/>
<accession>A0A1M5MNK1</accession>
<evidence type="ECO:0000313" key="4">
    <source>
        <dbReference type="EMBL" id="SHG78970.1"/>
    </source>
</evidence>
<dbReference type="AlphaFoldDB" id="A0A1M5MNK1"/>
<organism evidence="4 5">
    <name type="scientific">Bradyrhizobium erythrophlei</name>
    <dbReference type="NCBI Taxonomy" id="1437360"/>
    <lineage>
        <taxon>Bacteria</taxon>
        <taxon>Pseudomonadati</taxon>
        <taxon>Pseudomonadota</taxon>
        <taxon>Alphaproteobacteria</taxon>
        <taxon>Hyphomicrobiales</taxon>
        <taxon>Nitrobacteraceae</taxon>
        <taxon>Bradyrhizobium</taxon>
    </lineage>
</organism>
<dbReference type="Gene3D" id="3.40.190.10">
    <property type="entry name" value="Periplasmic binding protein-like II"/>
    <property type="match status" value="2"/>
</dbReference>
<dbReference type="Pfam" id="PF13416">
    <property type="entry name" value="SBP_bac_8"/>
    <property type="match status" value="1"/>
</dbReference>
<protein>
    <submittedName>
        <fullName evidence="4">Putative spermidine/putrescine transport system substrate-binding protein</fullName>
    </submittedName>
</protein>
<dbReference type="RefSeq" id="WP_079567533.1">
    <property type="nucleotide sequence ID" value="NZ_LT670818.1"/>
</dbReference>
<evidence type="ECO:0000256" key="1">
    <source>
        <dbReference type="ARBA" id="ARBA00022729"/>
    </source>
</evidence>
<keyword evidence="2" id="KW-0574">Periplasm</keyword>
<dbReference type="InterPro" id="IPR006059">
    <property type="entry name" value="SBP"/>
</dbReference>
<dbReference type="SUPFAM" id="SSF53850">
    <property type="entry name" value="Periplasmic binding protein-like II"/>
    <property type="match status" value="1"/>
</dbReference>
<dbReference type="EMBL" id="LT670818">
    <property type="protein sequence ID" value="SHG78970.1"/>
    <property type="molecule type" value="Genomic_DNA"/>
</dbReference>